<name>A0A2T8HSI8_9RHOB</name>
<keyword evidence="1" id="KW-0406">Ion transport</keyword>
<evidence type="ECO:0000256" key="1">
    <source>
        <dbReference type="PIRNR" id="PIRNR032126"/>
    </source>
</evidence>
<sequence>MSDPHDLERLRALDERLAKLKKAQVPEPKKADSHEMAQHAWRMVTELVAGLLIGFGIGFGLDTLFGTMPIFLVLFVLLGLTAGIRVMMRTAVDVQRRSMAEADQSARDEGD</sequence>
<dbReference type="GO" id="GO:0045259">
    <property type="term" value="C:proton-transporting ATP synthase complex"/>
    <property type="evidence" value="ECO:0007669"/>
    <property type="project" value="UniProtKB-UniRule"/>
</dbReference>
<dbReference type="OrthoDB" id="15401at2"/>
<comment type="function">
    <text evidence="1">A possible function for this protein is to guide the assembly of the membrane sector of the ATPase enzyme complex.</text>
</comment>
<dbReference type="Proteomes" id="UP000245911">
    <property type="component" value="Unassembled WGS sequence"/>
</dbReference>
<gene>
    <name evidence="3" type="ORF">DDE20_12590</name>
</gene>
<evidence type="ECO:0000313" key="3">
    <source>
        <dbReference type="EMBL" id="PVH28406.1"/>
    </source>
</evidence>
<keyword evidence="1" id="KW-0375">Hydrogen ion transport</keyword>
<dbReference type="InterPro" id="IPR016989">
    <property type="entry name" value="Atp1_alphaprobac"/>
</dbReference>
<dbReference type="RefSeq" id="WP_116558858.1">
    <property type="nucleotide sequence ID" value="NZ_QDKM01000005.1"/>
</dbReference>
<dbReference type="AlphaFoldDB" id="A0A2T8HSI8"/>
<organism evidence="3 4">
    <name type="scientific">Pararhodobacter oceanensis</name>
    <dbReference type="NCBI Taxonomy" id="2172121"/>
    <lineage>
        <taxon>Bacteria</taxon>
        <taxon>Pseudomonadati</taxon>
        <taxon>Pseudomonadota</taxon>
        <taxon>Alphaproteobacteria</taxon>
        <taxon>Rhodobacterales</taxon>
        <taxon>Paracoccaceae</taxon>
        <taxon>Pararhodobacter</taxon>
    </lineage>
</organism>
<dbReference type="InterPro" id="IPR032820">
    <property type="entry name" value="ATPase_put"/>
</dbReference>
<keyword evidence="1 2" id="KW-0472">Membrane</keyword>
<evidence type="ECO:0000313" key="4">
    <source>
        <dbReference type="Proteomes" id="UP000245911"/>
    </source>
</evidence>
<keyword evidence="2" id="KW-1133">Transmembrane helix</keyword>
<keyword evidence="1" id="KW-0813">Transport</keyword>
<dbReference type="GO" id="GO:1902600">
    <property type="term" value="P:proton transmembrane transport"/>
    <property type="evidence" value="ECO:0007669"/>
    <property type="project" value="UniProtKB-KW"/>
</dbReference>
<protein>
    <recommendedName>
        <fullName evidence="1">ATP synthase protein I</fullName>
    </recommendedName>
</protein>
<keyword evidence="2" id="KW-0812">Transmembrane</keyword>
<dbReference type="Pfam" id="PF09527">
    <property type="entry name" value="ATPase_gene1"/>
    <property type="match status" value="1"/>
</dbReference>
<evidence type="ECO:0000256" key="2">
    <source>
        <dbReference type="SAM" id="Phobius"/>
    </source>
</evidence>
<dbReference type="PIRSF" id="PIRSF032126">
    <property type="entry name" value="F0F1_ATP_synthase_subunit_I"/>
    <property type="match status" value="1"/>
</dbReference>
<comment type="caution">
    <text evidence="3">The sequence shown here is derived from an EMBL/GenBank/DDBJ whole genome shotgun (WGS) entry which is preliminary data.</text>
</comment>
<feature type="transmembrane region" description="Helical" evidence="2">
    <location>
        <begin position="67"/>
        <end position="88"/>
    </location>
</feature>
<feature type="transmembrane region" description="Helical" evidence="2">
    <location>
        <begin position="40"/>
        <end position="61"/>
    </location>
</feature>
<accession>A0A2T8HSI8</accession>
<keyword evidence="4" id="KW-1185">Reference proteome</keyword>
<dbReference type="EMBL" id="QDKM01000005">
    <property type="protein sequence ID" value="PVH28406.1"/>
    <property type="molecule type" value="Genomic_DNA"/>
</dbReference>
<proteinExistence type="inferred from homology"/>
<comment type="similarity">
    <text evidence="1">Belongs to the bacterial AtpI family.</text>
</comment>
<reference evidence="3 4" key="1">
    <citation type="submission" date="2018-04" db="EMBL/GenBank/DDBJ databases">
        <title>Pararhodobacter oceanense sp. nov., isolated from marine intertidal sediment.</title>
        <authorList>
            <person name="Wang X.-L."/>
            <person name="Du Z.-J."/>
        </authorList>
    </citation>
    <scope>NUCLEOTIDE SEQUENCE [LARGE SCALE GENOMIC DNA]</scope>
    <source>
        <strain evidence="3 4">AM505</strain>
    </source>
</reference>